<proteinExistence type="predicted"/>
<sequence>MVAAAGGKTEELVQPSVNIAVIQRFLKITGGWLISSRVTLPDAVVNIVVVVVDGGDYGTLYRVPDALCDNHQPKILGYAAEDERQSESNGNDQRKRGASFAC</sequence>
<organism evidence="2">
    <name type="scientific">bioreactor metagenome</name>
    <dbReference type="NCBI Taxonomy" id="1076179"/>
    <lineage>
        <taxon>unclassified sequences</taxon>
        <taxon>metagenomes</taxon>
        <taxon>ecological metagenomes</taxon>
    </lineage>
</organism>
<accession>A0A645A454</accession>
<name>A0A645A454_9ZZZZ</name>
<feature type="region of interest" description="Disordered" evidence="1">
    <location>
        <begin position="78"/>
        <end position="102"/>
    </location>
</feature>
<dbReference type="EMBL" id="VSSQ01011784">
    <property type="protein sequence ID" value="MPM47706.1"/>
    <property type="molecule type" value="Genomic_DNA"/>
</dbReference>
<evidence type="ECO:0000256" key="1">
    <source>
        <dbReference type="SAM" id="MobiDB-lite"/>
    </source>
</evidence>
<evidence type="ECO:0000313" key="2">
    <source>
        <dbReference type="EMBL" id="MPM47706.1"/>
    </source>
</evidence>
<gene>
    <name evidence="2" type="ORF">SDC9_94420</name>
</gene>
<dbReference type="AlphaFoldDB" id="A0A645A454"/>
<protein>
    <submittedName>
        <fullName evidence="2">Uncharacterized protein</fullName>
    </submittedName>
</protein>
<comment type="caution">
    <text evidence="2">The sequence shown here is derived from an EMBL/GenBank/DDBJ whole genome shotgun (WGS) entry which is preliminary data.</text>
</comment>
<reference evidence="2" key="1">
    <citation type="submission" date="2019-08" db="EMBL/GenBank/DDBJ databases">
        <authorList>
            <person name="Kucharzyk K."/>
            <person name="Murdoch R.W."/>
            <person name="Higgins S."/>
            <person name="Loffler F."/>
        </authorList>
    </citation>
    <scope>NUCLEOTIDE SEQUENCE</scope>
</reference>